<dbReference type="Gene3D" id="1.10.3080.10">
    <property type="entry name" value="Clc chloride channel"/>
    <property type="match status" value="1"/>
</dbReference>
<dbReference type="Pfam" id="PF00654">
    <property type="entry name" value="Voltage_CLC"/>
    <property type="match status" value="1"/>
</dbReference>
<dbReference type="InterPro" id="IPR014743">
    <property type="entry name" value="Cl-channel_core"/>
</dbReference>
<feature type="transmembrane region" description="Helical" evidence="11">
    <location>
        <begin position="492"/>
        <end position="512"/>
    </location>
</feature>
<dbReference type="GO" id="GO:0005254">
    <property type="term" value="F:chloride channel activity"/>
    <property type="evidence" value="ECO:0007669"/>
    <property type="project" value="UniProtKB-UniRule"/>
</dbReference>
<keyword evidence="7 10" id="KW-0129">CBS domain</keyword>
<name>A0A078B0S5_STYLE</name>
<dbReference type="GO" id="GO:0016020">
    <property type="term" value="C:membrane"/>
    <property type="evidence" value="ECO:0007669"/>
    <property type="project" value="UniProtKB-SubCell"/>
</dbReference>
<dbReference type="InterPro" id="IPR051280">
    <property type="entry name" value="Cl-channel/antiporter"/>
</dbReference>
<dbReference type="InterPro" id="IPR000644">
    <property type="entry name" value="CBS_dom"/>
</dbReference>
<keyword evidence="2 11" id="KW-0813">Transport</keyword>
<evidence type="ECO:0000256" key="5">
    <source>
        <dbReference type="ARBA" id="ARBA00022989"/>
    </source>
</evidence>
<keyword evidence="4" id="KW-0677">Repeat</keyword>
<dbReference type="Proteomes" id="UP000039865">
    <property type="component" value="Unassembled WGS sequence"/>
</dbReference>
<feature type="transmembrane region" description="Helical" evidence="11">
    <location>
        <begin position="204"/>
        <end position="228"/>
    </location>
</feature>
<dbReference type="PROSITE" id="PS51371">
    <property type="entry name" value="CBS"/>
    <property type="match status" value="2"/>
</dbReference>
<evidence type="ECO:0000256" key="9">
    <source>
        <dbReference type="ARBA" id="ARBA00023214"/>
    </source>
</evidence>
<evidence type="ECO:0000256" key="7">
    <source>
        <dbReference type="ARBA" id="ARBA00023122"/>
    </source>
</evidence>
<dbReference type="EMBL" id="CCKQ01016011">
    <property type="protein sequence ID" value="CDW87881.1"/>
    <property type="molecule type" value="Genomic_DNA"/>
</dbReference>
<dbReference type="OrthoDB" id="421556at2759"/>
<organism evidence="14 15">
    <name type="scientific">Stylonychia lemnae</name>
    <name type="common">Ciliate</name>
    <dbReference type="NCBI Taxonomy" id="5949"/>
    <lineage>
        <taxon>Eukaryota</taxon>
        <taxon>Sar</taxon>
        <taxon>Alveolata</taxon>
        <taxon>Ciliophora</taxon>
        <taxon>Intramacronucleata</taxon>
        <taxon>Spirotrichea</taxon>
        <taxon>Stichotrichia</taxon>
        <taxon>Sporadotrichida</taxon>
        <taxon>Oxytrichidae</taxon>
        <taxon>Stylonychinae</taxon>
        <taxon>Stylonychia</taxon>
    </lineage>
</organism>
<feature type="domain" description="CBS" evidence="13">
    <location>
        <begin position="546"/>
        <end position="605"/>
    </location>
</feature>
<accession>A0A078B0S5</accession>
<feature type="transmembrane region" description="Helical" evidence="11">
    <location>
        <begin position="240"/>
        <end position="259"/>
    </location>
</feature>
<evidence type="ECO:0000256" key="11">
    <source>
        <dbReference type="RuleBase" id="RU361221"/>
    </source>
</evidence>
<feature type="compositionally biased region" description="Polar residues" evidence="12">
    <location>
        <begin position="659"/>
        <end position="677"/>
    </location>
</feature>
<reference evidence="14 15" key="1">
    <citation type="submission" date="2014-06" db="EMBL/GenBank/DDBJ databases">
        <authorList>
            <person name="Swart Estienne"/>
        </authorList>
    </citation>
    <scope>NUCLEOTIDE SEQUENCE [LARGE SCALE GENOMIC DNA]</scope>
    <source>
        <strain evidence="14 15">130c</strain>
    </source>
</reference>
<evidence type="ECO:0000256" key="8">
    <source>
        <dbReference type="ARBA" id="ARBA00023136"/>
    </source>
</evidence>
<dbReference type="InParanoid" id="A0A078B0S5"/>
<evidence type="ECO:0000256" key="2">
    <source>
        <dbReference type="ARBA" id="ARBA00022448"/>
    </source>
</evidence>
<dbReference type="InterPro" id="IPR001807">
    <property type="entry name" value="ClC"/>
</dbReference>
<evidence type="ECO:0000313" key="15">
    <source>
        <dbReference type="Proteomes" id="UP000039865"/>
    </source>
</evidence>
<dbReference type="AlphaFoldDB" id="A0A078B0S5"/>
<feature type="domain" description="CBS" evidence="13">
    <location>
        <begin position="750"/>
        <end position="803"/>
    </location>
</feature>
<gene>
    <name evidence="14" type="primary">Contig16062.g789</name>
    <name evidence="14" type="ORF">STYLEM_16994</name>
</gene>
<feature type="transmembrane region" description="Helical" evidence="11">
    <location>
        <begin position="462"/>
        <end position="486"/>
    </location>
</feature>
<feature type="transmembrane region" description="Helical" evidence="11">
    <location>
        <begin position="96"/>
        <end position="121"/>
    </location>
</feature>
<evidence type="ECO:0000313" key="14">
    <source>
        <dbReference type="EMBL" id="CDW87881.1"/>
    </source>
</evidence>
<evidence type="ECO:0000259" key="13">
    <source>
        <dbReference type="PROSITE" id="PS51371"/>
    </source>
</evidence>
<evidence type="ECO:0000256" key="12">
    <source>
        <dbReference type="SAM" id="MobiDB-lite"/>
    </source>
</evidence>
<feature type="compositionally biased region" description="Basic and acidic residues" evidence="12">
    <location>
        <begin position="613"/>
        <end position="624"/>
    </location>
</feature>
<evidence type="ECO:0000256" key="6">
    <source>
        <dbReference type="ARBA" id="ARBA00023065"/>
    </source>
</evidence>
<dbReference type="SUPFAM" id="SSF81340">
    <property type="entry name" value="Clc chloride channel"/>
    <property type="match status" value="1"/>
</dbReference>
<dbReference type="InterPro" id="IPR046342">
    <property type="entry name" value="CBS_dom_sf"/>
</dbReference>
<keyword evidence="8 11" id="KW-0472">Membrane</keyword>
<keyword evidence="5 11" id="KW-1133">Transmembrane helix</keyword>
<dbReference type="Gene3D" id="3.10.580.10">
    <property type="entry name" value="CBS-domain"/>
    <property type="match status" value="2"/>
</dbReference>
<dbReference type="SUPFAM" id="SSF54631">
    <property type="entry name" value="CBS-domain pair"/>
    <property type="match status" value="1"/>
</dbReference>
<comment type="similarity">
    <text evidence="11">Belongs to the chloride channel (TC 2.A.49) family.</text>
</comment>
<keyword evidence="9 11" id="KW-0868">Chloride</keyword>
<feature type="region of interest" description="Disordered" evidence="12">
    <location>
        <begin position="607"/>
        <end position="700"/>
    </location>
</feature>
<feature type="transmembrane region" description="Helical" evidence="11">
    <location>
        <begin position="173"/>
        <end position="192"/>
    </location>
</feature>
<protein>
    <recommendedName>
        <fullName evidence="11">Chloride channel protein</fullName>
    </recommendedName>
</protein>
<dbReference type="PANTHER" id="PTHR11689">
    <property type="entry name" value="CHLORIDE CHANNEL PROTEIN CLC FAMILY MEMBER"/>
    <property type="match status" value="1"/>
</dbReference>
<proteinExistence type="inferred from homology"/>
<evidence type="ECO:0000256" key="1">
    <source>
        <dbReference type="ARBA" id="ARBA00004141"/>
    </source>
</evidence>
<dbReference type="OMA" id="FARIDHG"/>
<evidence type="ECO:0000256" key="4">
    <source>
        <dbReference type="ARBA" id="ARBA00022737"/>
    </source>
</evidence>
<dbReference type="PANTHER" id="PTHR11689:SF136">
    <property type="entry name" value="H(+)_CL(-) EXCHANGE TRANSPORTER 7"/>
    <property type="match status" value="1"/>
</dbReference>
<evidence type="ECO:0000256" key="3">
    <source>
        <dbReference type="ARBA" id="ARBA00022692"/>
    </source>
</evidence>
<comment type="subcellular location">
    <subcellularLocation>
        <location evidence="1 11">Membrane</location>
        <topology evidence="1 11">Multi-pass membrane protein</topology>
    </subcellularLocation>
</comment>
<keyword evidence="15" id="KW-1185">Reference proteome</keyword>
<keyword evidence="6 11" id="KW-0406">Ion transport</keyword>
<dbReference type="PRINTS" id="PR00762">
    <property type="entry name" value="CLCHANNEL"/>
</dbReference>
<dbReference type="SMART" id="SM00116">
    <property type="entry name" value="CBS"/>
    <property type="match status" value="2"/>
</dbReference>
<keyword evidence="3 11" id="KW-0812">Transmembrane</keyword>
<feature type="region of interest" description="Disordered" evidence="12">
    <location>
        <begin position="1"/>
        <end position="20"/>
    </location>
</feature>
<feature type="transmembrane region" description="Helical" evidence="11">
    <location>
        <begin position="333"/>
        <end position="352"/>
    </location>
</feature>
<evidence type="ECO:0000256" key="10">
    <source>
        <dbReference type="PROSITE-ProRule" id="PRU00703"/>
    </source>
</evidence>
<feature type="transmembrane region" description="Helical" evidence="11">
    <location>
        <begin position="291"/>
        <end position="313"/>
    </location>
</feature>
<feature type="transmembrane region" description="Helical" evidence="11">
    <location>
        <begin position="141"/>
        <end position="161"/>
    </location>
</feature>
<sequence>MRSIHEDDVQSFPKQNHEYRKKSSLDFQGVRSNIFLKTKPQSQSKMGWWVNLYSWIAFSMLGVIVGLFAFIVDVLTEQLTLWKWQITETVFNVSIMLGWITFIVFSLLFGGTAAILTVFMGPGAASGGTPELMGYLNGINYPQFIGLNTLFVKVVGLGLAVSSGLCIGKEGPLAHIGAILGHCTLYLPLPMMDYFRNDADKREIAAAGAAAGVAAAFGSPIGGSLFAYEISRPSTFWSFGLTWKIFFCSSISTFVLNILSSYKRGEDVRIMNAGLIKFGQYDQNPYKLHDLPFFMIIGVFGGLLGAMFININFRVAQYRKKYLTDNWKKVHEVIILVALTATVIYFAPMMLYNDCLQEEEGNIEARFIRYACDKGKYNPLATFLFNPESTVIKALLSKNAQFDYAQLTLFFVIWYCFTVLSYGSSVPAGLFLPGIMIGCALGRITGHFIENRIIGDIRPSTYAIIGSASILAGYTRLSFSLAVIMLETTENVGLFLPIISALFVSFGIGRLFNRSLYVESLKAKNIPFLIEEVPQCNKDLTACKLMTSPVQSFTIQPTVSQIIETIQSNDFNGFPIVGEDRRLVGLISRQHLVVLLNKQCWRVKTNDTPISTEGRDSLGSRSDKSSNILVNSGDKRSVNDQSPHDKGKKPRIVLDENDIQSTGELPQDQDSPNQLATKKQKANKKYQQLDEETQQESSFGSDQSYQYDFYSLTWRDFNMNFHSHVPSLSEKALLCCEQNYDKVIDLRAFMIEKPFNVQSNYSIQQVVELFRQMNLRHLPVVSELDNKLVGIITRQDIFAYMTM</sequence>
<dbReference type="Pfam" id="PF00571">
    <property type="entry name" value="CBS"/>
    <property type="match status" value="2"/>
</dbReference>
<feature type="compositionally biased region" description="Basic and acidic residues" evidence="12">
    <location>
        <begin position="633"/>
        <end position="645"/>
    </location>
</feature>
<feature type="transmembrane region" description="Helical" evidence="11">
    <location>
        <begin position="52"/>
        <end position="75"/>
    </location>
</feature>
<feature type="transmembrane region" description="Helical" evidence="11">
    <location>
        <begin position="412"/>
        <end position="441"/>
    </location>
</feature>